<dbReference type="AlphaFoldDB" id="A0A9W8LT49"/>
<feature type="region of interest" description="Disordered" evidence="1">
    <location>
        <begin position="26"/>
        <end position="70"/>
    </location>
</feature>
<proteinExistence type="predicted"/>
<protein>
    <submittedName>
        <fullName evidence="2">Uncharacterized protein</fullName>
    </submittedName>
</protein>
<dbReference type="EMBL" id="JANBUO010000532">
    <property type="protein sequence ID" value="KAJ2803387.1"/>
    <property type="molecule type" value="Genomic_DNA"/>
</dbReference>
<feature type="compositionally biased region" description="Low complexity" evidence="1">
    <location>
        <begin position="56"/>
        <end position="69"/>
    </location>
</feature>
<keyword evidence="3" id="KW-1185">Reference proteome</keyword>
<reference evidence="2" key="1">
    <citation type="submission" date="2022-07" db="EMBL/GenBank/DDBJ databases">
        <title>Phylogenomic reconstructions and comparative analyses of Kickxellomycotina fungi.</title>
        <authorList>
            <person name="Reynolds N.K."/>
            <person name="Stajich J.E."/>
            <person name="Barry K."/>
            <person name="Grigoriev I.V."/>
            <person name="Crous P."/>
            <person name="Smith M.E."/>
        </authorList>
    </citation>
    <scope>NUCLEOTIDE SEQUENCE</scope>
    <source>
        <strain evidence="2">NRRL 1565</strain>
    </source>
</reference>
<gene>
    <name evidence="2" type="ORF">H4R20_002920</name>
</gene>
<evidence type="ECO:0000256" key="1">
    <source>
        <dbReference type="SAM" id="MobiDB-lite"/>
    </source>
</evidence>
<organism evidence="2 3">
    <name type="scientific">Coemansia guatemalensis</name>
    <dbReference type="NCBI Taxonomy" id="2761395"/>
    <lineage>
        <taxon>Eukaryota</taxon>
        <taxon>Fungi</taxon>
        <taxon>Fungi incertae sedis</taxon>
        <taxon>Zoopagomycota</taxon>
        <taxon>Kickxellomycotina</taxon>
        <taxon>Kickxellomycetes</taxon>
        <taxon>Kickxellales</taxon>
        <taxon>Kickxellaceae</taxon>
        <taxon>Coemansia</taxon>
    </lineage>
</organism>
<accession>A0A9W8LT49</accession>
<dbReference type="Proteomes" id="UP001140094">
    <property type="component" value="Unassembled WGS sequence"/>
</dbReference>
<evidence type="ECO:0000313" key="2">
    <source>
        <dbReference type="EMBL" id="KAJ2803387.1"/>
    </source>
</evidence>
<sequence>MHGDPRYEDLHKFLDRSVQRSLHPKIKGYAPHGNQRDERPVNGFGQKKASAPENRTMSSSRCSGTSTFSGNHNRLATHRLTNIAQRGLFRADVRRTEVEDAALTGGDSIPPADAAKEEVADGPAGQDEPTDRWDSNDTWEDNYSWDELSDYGGDAYDVCAAEVVCAKVDDTVDAPAATLPAADDRLVRPWSIPVTAETNGKSLAMWAELDTGASRTLVSAAVADELCAKTTRHLIKLRAEVLPGKCGSPILIGCDILSRYPISDLLSVLCDRGDEPLATTTEPDIADPDRATDSAHRAKMLVALASELDANAGLDPREPCPIPEALV</sequence>
<evidence type="ECO:0000313" key="3">
    <source>
        <dbReference type="Proteomes" id="UP001140094"/>
    </source>
</evidence>
<feature type="region of interest" description="Disordered" evidence="1">
    <location>
        <begin position="102"/>
        <end position="139"/>
    </location>
</feature>
<dbReference type="OrthoDB" id="2239428at2759"/>
<name>A0A9W8LT49_9FUNG</name>
<comment type="caution">
    <text evidence="2">The sequence shown here is derived from an EMBL/GenBank/DDBJ whole genome shotgun (WGS) entry which is preliminary data.</text>
</comment>